<dbReference type="RefSeq" id="XP_055866933.1">
    <property type="nucleotide sequence ID" value="XM_056010958.1"/>
</dbReference>
<name>A0A9W2YWB8_BIOGL</name>
<keyword evidence="3" id="KW-1185">Reference proteome</keyword>
<dbReference type="RefSeq" id="XP_055866932.1">
    <property type="nucleotide sequence ID" value="XM_056010957.1"/>
</dbReference>
<evidence type="ECO:0000256" key="1">
    <source>
        <dbReference type="SAM" id="Phobius"/>
    </source>
</evidence>
<gene>
    <name evidence="4 5 6" type="primary">LOC106064609</name>
</gene>
<accession>A0A9W2YWB8</accession>
<feature type="chain" id="PRO_5044702481" evidence="2">
    <location>
        <begin position="22"/>
        <end position="222"/>
    </location>
</feature>
<feature type="signal peptide" evidence="2">
    <location>
        <begin position="1"/>
        <end position="21"/>
    </location>
</feature>
<reference evidence="4 5" key="1">
    <citation type="submission" date="2025-04" db="UniProtKB">
        <authorList>
            <consortium name="RefSeq"/>
        </authorList>
    </citation>
    <scope>IDENTIFICATION</scope>
</reference>
<evidence type="ECO:0000313" key="6">
    <source>
        <dbReference type="RefSeq" id="XP_055866933.1"/>
    </source>
</evidence>
<evidence type="ECO:0000313" key="3">
    <source>
        <dbReference type="Proteomes" id="UP001165740"/>
    </source>
</evidence>
<keyword evidence="1" id="KW-0812">Transmembrane</keyword>
<keyword evidence="1" id="KW-0472">Membrane</keyword>
<dbReference type="RefSeq" id="XP_055866930.1">
    <property type="nucleotide sequence ID" value="XM_056010955.1"/>
</dbReference>
<feature type="transmembrane region" description="Helical" evidence="1">
    <location>
        <begin position="181"/>
        <end position="205"/>
    </location>
</feature>
<organism evidence="3 4">
    <name type="scientific">Biomphalaria glabrata</name>
    <name type="common">Bloodfluke planorb</name>
    <name type="synonym">Freshwater snail</name>
    <dbReference type="NCBI Taxonomy" id="6526"/>
    <lineage>
        <taxon>Eukaryota</taxon>
        <taxon>Metazoa</taxon>
        <taxon>Spiralia</taxon>
        <taxon>Lophotrochozoa</taxon>
        <taxon>Mollusca</taxon>
        <taxon>Gastropoda</taxon>
        <taxon>Heterobranchia</taxon>
        <taxon>Euthyneura</taxon>
        <taxon>Panpulmonata</taxon>
        <taxon>Hygrophila</taxon>
        <taxon>Lymnaeoidea</taxon>
        <taxon>Planorbidae</taxon>
        <taxon>Biomphalaria</taxon>
    </lineage>
</organism>
<evidence type="ECO:0000256" key="2">
    <source>
        <dbReference type="SAM" id="SignalP"/>
    </source>
</evidence>
<sequence length="222" mass="25330">MLLTRKAIILLIFVLFEESDGYCPTAKEGETVTFIGTFTHTLKDPVEIIWSKELILSEERIDYTYSRCDRLSECLDSEDKTQTSLVLKGNNVYEFSFQIKNVTKDDFGLWKLMYSGVLVLEHGEPLYTCNLEPTINITSQTERNEFYFLIISSSMSKTLPLVQSKQADPNENHWFCIEAGLVGAILVVTLVIVIMMLIGVGVYCYNWRKGKEKADDKLPLIS</sequence>
<keyword evidence="1" id="KW-1133">Transmembrane helix</keyword>
<evidence type="ECO:0000313" key="4">
    <source>
        <dbReference type="RefSeq" id="XP_055866930.1"/>
    </source>
</evidence>
<keyword evidence="2" id="KW-0732">Signal</keyword>
<dbReference type="GeneID" id="106064609"/>
<dbReference type="AlphaFoldDB" id="A0A9W2YWB8"/>
<evidence type="ECO:0000313" key="5">
    <source>
        <dbReference type="RefSeq" id="XP_055866932.1"/>
    </source>
</evidence>
<protein>
    <submittedName>
        <fullName evidence="4 5">Uncharacterized protein LOC106064609 isoform X1</fullName>
    </submittedName>
</protein>
<dbReference type="Proteomes" id="UP001165740">
    <property type="component" value="Chromosome 14"/>
</dbReference>
<proteinExistence type="predicted"/>